<comment type="subcellular location">
    <subcellularLocation>
        <location evidence="1">Cell membrane</location>
    </subcellularLocation>
    <subcellularLocation>
        <location evidence="2 14">Cytoplasm</location>
    </subcellularLocation>
    <subcellularLocation>
        <location evidence="13">Synapse</location>
    </subcellularLocation>
</comment>
<evidence type="ECO:0000256" key="14">
    <source>
        <dbReference type="PIRNR" id="PIRNR038204"/>
    </source>
</evidence>
<feature type="coiled-coil region" evidence="16">
    <location>
        <begin position="469"/>
        <end position="496"/>
    </location>
</feature>
<keyword evidence="7" id="KW-0479">Metal-binding</keyword>
<evidence type="ECO:0000256" key="11">
    <source>
        <dbReference type="ARBA" id="ARBA00023054"/>
    </source>
</evidence>
<keyword evidence="11 16" id="KW-0175">Coiled coil</keyword>
<evidence type="ECO:0000256" key="9">
    <source>
        <dbReference type="ARBA" id="ARBA00022833"/>
    </source>
</evidence>
<dbReference type="Pfam" id="PF09069">
    <property type="entry name" value="EF-hand_3"/>
    <property type="match status" value="1"/>
</dbReference>
<reference evidence="19" key="2">
    <citation type="submission" date="2014-03" db="EMBL/GenBank/DDBJ databases">
        <authorList>
            <person name="Genoscope - CEA"/>
        </authorList>
    </citation>
    <scope>NUCLEOTIDE SEQUENCE</scope>
</reference>
<keyword evidence="4" id="KW-1003">Cell membrane</keyword>
<keyword evidence="5 14" id="KW-0963">Cytoplasm</keyword>
<keyword evidence="6" id="KW-0597">Phosphoprotein</keyword>
<dbReference type="PANTHER" id="PTHR12268">
    <property type="entry name" value="E3 UBIQUITIN-PROTEIN LIGASE KCMF1"/>
    <property type="match status" value="1"/>
</dbReference>
<dbReference type="Proteomes" id="UP000193380">
    <property type="component" value="Unassembled WGS sequence"/>
</dbReference>
<dbReference type="InterPro" id="IPR043145">
    <property type="entry name" value="Znf_ZZ_sf"/>
</dbReference>
<dbReference type="Pfam" id="PF00569">
    <property type="entry name" value="ZZ"/>
    <property type="match status" value="1"/>
</dbReference>
<dbReference type="Pfam" id="PF09068">
    <property type="entry name" value="EF-hand_2"/>
    <property type="match status" value="1"/>
</dbReference>
<dbReference type="EMBL" id="FR904309">
    <property type="protein sequence ID" value="CDQ58675.1"/>
    <property type="molecule type" value="Genomic_DNA"/>
</dbReference>
<dbReference type="GO" id="GO:0045202">
    <property type="term" value="C:synapse"/>
    <property type="evidence" value="ECO:0007669"/>
    <property type="project" value="UniProtKB-SubCell"/>
</dbReference>
<dbReference type="SUPFAM" id="SSF47473">
    <property type="entry name" value="EF-hand"/>
    <property type="match status" value="2"/>
</dbReference>
<accession>A0A060W281</accession>
<dbReference type="GO" id="GO:0099536">
    <property type="term" value="P:synaptic signaling"/>
    <property type="evidence" value="ECO:0007669"/>
    <property type="project" value="TreeGrafter"/>
</dbReference>
<dbReference type="InterPro" id="IPR000433">
    <property type="entry name" value="Znf_ZZ"/>
</dbReference>
<evidence type="ECO:0000256" key="5">
    <source>
        <dbReference type="ARBA" id="ARBA00022490"/>
    </source>
</evidence>
<dbReference type="PIRSF" id="PIRSF038204">
    <property type="entry name" value="Distrobrevin"/>
    <property type="match status" value="1"/>
</dbReference>
<evidence type="ECO:0000256" key="17">
    <source>
        <dbReference type="SAM" id="MobiDB-lite"/>
    </source>
</evidence>
<sequence>MIEDRGRSGDIMAERRQLFAEMRAQELDSIRLSTYRTACKLRFVQKKCNLHLVDIWNVIEAFRENGLNTMDLNTEFTVARLEAILSTIFYQLNKRMPTTHQINVEQSISMLLNFLLAAYDPESLGKISVFVVKMALATICGGKILDKLRYIFSQISDPGGIMVYSQFDQFLREVLKLPMTVFEAPSFGYTEQATRTCFAQQKKVSLNTFLDTLMSDPPPQCLVWLPLMHRLANVENVFHPVECSYCHSESMMGFRYRCQQCHNYQLCQDCFWRGHASGSHSNQHQMKEYTSKSPAKKLSNALSKSLSCASSREPLHPMFPDMPEKPLNLAHIVPPRPMNSTNDFMLSHSMPTSGNPYSTKNLPYKTKNNEAEQRKQLARAAPDLLKGRGLNYSLDVADRLADEHVLIGLYVNLLQHNPTSCLLESSNHQDEEHSLIARYAARLASDGATVQQAQQQRVPNDISFTLDANKQQRQLIAELESKNREILQEIQRLRVQHEQASQPPTGTAQQNPALLAELRLLSSCCEMLPHSSTKLPASSLTFLGGNSPSPYTPIQQAPDTQGPGSPRSSPSHAVSRPIPMPTQSESAGTTPTHTPQDSLMGVGGDVQEAFAQGPRRNLRNDLLVAADSITNTMSSLVKELNSEAGSETESNMELVSSPTSDLLAQMTTKPRVGGRNTGGVEEECYENDLVQVLEDELKMEELLKHRQEQEKTRMVTLQQ</sequence>
<dbReference type="PROSITE" id="PS01357">
    <property type="entry name" value="ZF_ZZ_1"/>
    <property type="match status" value="1"/>
</dbReference>
<gene>
    <name evidence="19" type="ORF">GSONMT00078310001</name>
</gene>
<dbReference type="PaxDb" id="8022-A0A060W281"/>
<keyword evidence="10" id="KW-0770">Synapse</keyword>
<dbReference type="PROSITE" id="PS50135">
    <property type="entry name" value="ZF_ZZ_2"/>
    <property type="match status" value="1"/>
</dbReference>
<dbReference type="Gene3D" id="3.30.60.90">
    <property type="match status" value="1"/>
</dbReference>
<evidence type="ECO:0000313" key="19">
    <source>
        <dbReference type="EMBL" id="CDQ58675.1"/>
    </source>
</evidence>
<proteinExistence type="inferred from homology"/>
<dbReference type="CDD" id="cd16249">
    <property type="entry name" value="EFh_DTNA"/>
    <property type="match status" value="1"/>
</dbReference>
<keyword evidence="8 15" id="KW-0863">Zinc-finger</keyword>
<dbReference type="InterPro" id="IPR050774">
    <property type="entry name" value="KCMF1/Dystrophin"/>
</dbReference>
<keyword evidence="9" id="KW-0862">Zinc</keyword>
<dbReference type="SMART" id="SM00291">
    <property type="entry name" value="ZnF_ZZ"/>
    <property type="match status" value="1"/>
</dbReference>
<dbReference type="Gene3D" id="1.10.238.10">
    <property type="entry name" value="EF-hand"/>
    <property type="match status" value="2"/>
</dbReference>
<comment type="similarity">
    <text evidence="3 14">Belongs to the dystrophin family. Dystrobrevin subfamily.</text>
</comment>
<dbReference type="PANTHER" id="PTHR12268:SF19">
    <property type="entry name" value="DYSTROBREVIN ALPHA"/>
    <property type="match status" value="1"/>
</dbReference>
<evidence type="ECO:0000256" key="8">
    <source>
        <dbReference type="ARBA" id="ARBA00022771"/>
    </source>
</evidence>
<dbReference type="InterPro" id="IPR011992">
    <property type="entry name" value="EF-hand-dom_pair"/>
</dbReference>
<dbReference type="InterPro" id="IPR017432">
    <property type="entry name" value="Distrobrevin"/>
</dbReference>
<evidence type="ECO:0000256" key="2">
    <source>
        <dbReference type="ARBA" id="ARBA00004496"/>
    </source>
</evidence>
<name>A0A060W281_ONCMY</name>
<dbReference type="SUPFAM" id="SSF57850">
    <property type="entry name" value="RING/U-box"/>
    <property type="match status" value="1"/>
</dbReference>
<feature type="region of interest" description="Disordered" evidence="17">
    <location>
        <begin position="546"/>
        <end position="599"/>
    </location>
</feature>
<feature type="compositionally biased region" description="Polar residues" evidence="17">
    <location>
        <begin position="581"/>
        <end position="597"/>
    </location>
</feature>
<reference evidence="19" key="1">
    <citation type="journal article" date="2014" name="Nat. Commun.">
        <title>The rainbow trout genome provides novel insights into evolution after whole-genome duplication in vertebrates.</title>
        <authorList>
            <person name="Berthelot C."/>
            <person name="Brunet F."/>
            <person name="Chalopin D."/>
            <person name="Juanchich A."/>
            <person name="Bernard M."/>
            <person name="Noel B."/>
            <person name="Bento P."/>
            <person name="Da Silva C."/>
            <person name="Labadie K."/>
            <person name="Alberti A."/>
            <person name="Aury J.M."/>
            <person name="Louis A."/>
            <person name="Dehais P."/>
            <person name="Bardou P."/>
            <person name="Montfort J."/>
            <person name="Klopp C."/>
            <person name="Cabau C."/>
            <person name="Gaspin C."/>
            <person name="Thorgaard G.H."/>
            <person name="Boussaha M."/>
            <person name="Quillet E."/>
            <person name="Guyomard R."/>
            <person name="Galiana D."/>
            <person name="Bobe J."/>
            <person name="Volff J.N."/>
            <person name="Genet C."/>
            <person name="Wincker P."/>
            <person name="Jaillon O."/>
            <person name="Roest Crollius H."/>
            <person name="Guiguen Y."/>
        </authorList>
    </citation>
    <scope>NUCLEOTIDE SEQUENCE [LARGE SCALE GENOMIC DNA]</scope>
</reference>
<evidence type="ECO:0000256" key="13">
    <source>
        <dbReference type="ARBA" id="ARBA00034103"/>
    </source>
</evidence>
<dbReference type="CDD" id="cd02334">
    <property type="entry name" value="ZZ_dystrophin"/>
    <property type="match status" value="1"/>
</dbReference>
<dbReference type="InterPro" id="IPR015154">
    <property type="entry name" value="EF-hand_dom_typ2"/>
</dbReference>
<evidence type="ECO:0000256" key="3">
    <source>
        <dbReference type="ARBA" id="ARBA00009563"/>
    </source>
</evidence>
<organism evidence="19 20">
    <name type="scientific">Oncorhynchus mykiss</name>
    <name type="common">Rainbow trout</name>
    <name type="synonym">Salmo gairdneri</name>
    <dbReference type="NCBI Taxonomy" id="8022"/>
    <lineage>
        <taxon>Eukaryota</taxon>
        <taxon>Metazoa</taxon>
        <taxon>Chordata</taxon>
        <taxon>Craniata</taxon>
        <taxon>Vertebrata</taxon>
        <taxon>Euteleostomi</taxon>
        <taxon>Actinopterygii</taxon>
        <taxon>Neopterygii</taxon>
        <taxon>Teleostei</taxon>
        <taxon>Protacanthopterygii</taxon>
        <taxon>Salmoniformes</taxon>
        <taxon>Salmonidae</taxon>
        <taxon>Salmoninae</taxon>
        <taxon>Oncorhynchus</taxon>
    </lineage>
</organism>
<evidence type="ECO:0000256" key="4">
    <source>
        <dbReference type="ARBA" id="ARBA00022475"/>
    </source>
</evidence>
<dbReference type="STRING" id="8022.A0A060W281"/>
<evidence type="ECO:0000256" key="6">
    <source>
        <dbReference type="ARBA" id="ARBA00022553"/>
    </source>
</evidence>
<dbReference type="GO" id="GO:0008270">
    <property type="term" value="F:zinc ion binding"/>
    <property type="evidence" value="ECO:0007669"/>
    <property type="project" value="UniProtKB-KW"/>
</dbReference>
<dbReference type="GO" id="GO:0005737">
    <property type="term" value="C:cytoplasm"/>
    <property type="evidence" value="ECO:0007669"/>
    <property type="project" value="UniProtKB-SubCell"/>
</dbReference>
<evidence type="ECO:0000256" key="16">
    <source>
        <dbReference type="SAM" id="Coils"/>
    </source>
</evidence>
<dbReference type="GO" id="GO:0005886">
    <property type="term" value="C:plasma membrane"/>
    <property type="evidence" value="ECO:0007669"/>
    <property type="project" value="UniProtKB-SubCell"/>
</dbReference>
<dbReference type="InterPro" id="IPR015153">
    <property type="entry name" value="EF-hand_dom_typ1"/>
</dbReference>
<dbReference type="FunFam" id="1.10.238.10:FF:000014">
    <property type="entry name" value="Dystrobrevin alpha"/>
    <property type="match status" value="1"/>
</dbReference>
<protein>
    <recommendedName>
        <fullName evidence="14">Dystrobrevin</fullName>
    </recommendedName>
</protein>
<evidence type="ECO:0000256" key="10">
    <source>
        <dbReference type="ARBA" id="ARBA00023018"/>
    </source>
</evidence>
<evidence type="ECO:0000256" key="12">
    <source>
        <dbReference type="ARBA" id="ARBA00023136"/>
    </source>
</evidence>
<keyword evidence="12" id="KW-0472">Membrane</keyword>
<evidence type="ECO:0000256" key="1">
    <source>
        <dbReference type="ARBA" id="ARBA00004236"/>
    </source>
</evidence>
<feature type="compositionally biased region" description="Polar residues" evidence="17">
    <location>
        <begin position="546"/>
        <end position="572"/>
    </location>
</feature>
<feature type="domain" description="ZZ-type" evidence="18">
    <location>
        <begin position="238"/>
        <end position="294"/>
    </location>
</feature>
<dbReference type="AlphaFoldDB" id="A0A060W281"/>
<dbReference type="FunFam" id="3.30.60.90:FF:000002">
    <property type="entry name" value="Dystrobrevin alpha"/>
    <property type="match status" value="1"/>
</dbReference>
<evidence type="ECO:0000256" key="15">
    <source>
        <dbReference type="PROSITE-ProRule" id="PRU00228"/>
    </source>
</evidence>
<evidence type="ECO:0000256" key="7">
    <source>
        <dbReference type="ARBA" id="ARBA00022723"/>
    </source>
</evidence>
<evidence type="ECO:0000313" key="20">
    <source>
        <dbReference type="Proteomes" id="UP000193380"/>
    </source>
</evidence>
<evidence type="ECO:0000259" key="18">
    <source>
        <dbReference type="PROSITE" id="PS50135"/>
    </source>
</evidence>
<dbReference type="FunFam" id="1.10.238.10:FF:000016">
    <property type="entry name" value="Dystrobrevin alpha"/>
    <property type="match status" value="1"/>
</dbReference>